<dbReference type="SUPFAM" id="SSF56994">
    <property type="entry name" value="Insulin-like"/>
    <property type="match status" value="1"/>
</dbReference>
<evidence type="ECO:0000256" key="7">
    <source>
        <dbReference type="RuleBase" id="RU000406"/>
    </source>
</evidence>
<dbReference type="RefSeq" id="XP_005385345.1">
    <property type="nucleotide sequence ID" value="XM_005385288.2"/>
</dbReference>
<reference evidence="10" key="2">
    <citation type="submission" date="2025-09" db="UniProtKB">
        <authorList>
            <consortium name="Ensembl"/>
        </authorList>
    </citation>
    <scope>IDENTIFICATION</scope>
</reference>
<dbReference type="Pfam" id="PF00049">
    <property type="entry name" value="Insulin"/>
    <property type="match status" value="1"/>
</dbReference>
<proteinExistence type="inferred from homology"/>
<accession>A0A8C2V1X9</accession>
<evidence type="ECO:0000256" key="8">
    <source>
        <dbReference type="SAM" id="SignalP"/>
    </source>
</evidence>
<comment type="similarity">
    <text evidence="2 7">Belongs to the insulin family.</text>
</comment>
<keyword evidence="5" id="KW-0372">Hormone</keyword>
<feature type="domain" description="Insulin-like" evidence="9">
    <location>
        <begin position="26"/>
        <end position="130"/>
    </location>
</feature>
<keyword evidence="11" id="KW-1185">Reference proteome</keyword>
<evidence type="ECO:0000256" key="6">
    <source>
        <dbReference type="ARBA" id="ARBA00023157"/>
    </source>
</evidence>
<keyword evidence="8" id="KW-0732">Signal</keyword>
<dbReference type="GeneID" id="102019078"/>
<evidence type="ECO:0000313" key="11">
    <source>
        <dbReference type="Proteomes" id="UP000694398"/>
    </source>
</evidence>
<dbReference type="GO" id="GO:2000253">
    <property type="term" value="P:positive regulation of feeding behavior"/>
    <property type="evidence" value="ECO:0007669"/>
    <property type="project" value="TreeGrafter"/>
</dbReference>
<evidence type="ECO:0000313" key="10">
    <source>
        <dbReference type="Ensembl" id="ENSCLAP00000006556.1"/>
    </source>
</evidence>
<dbReference type="PROSITE" id="PS00262">
    <property type="entry name" value="INSULIN"/>
    <property type="match status" value="1"/>
</dbReference>
<keyword evidence="6" id="KW-1015">Disulfide bond</keyword>
<evidence type="ECO:0000256" key="4">
    <source>
        <dbReference type="ARBA" id="ARBA00022525"/>
    </source>
</evidence>
<name>A0A8C2V1X9_CHILA</name>
<gene>
    <name evidence="10" type="primary">Insl5</name>
</gene>
<dbReference type="GO" id="GO:0001664">
    <property type="term" value="F:G protein-coupled receptor binding"/>
    <property type="evidence" value="ECO:0007669"/>
    <property type="project" value="TreeGrafter"/>
</dbReference>
<feature type="chain" id="PRO_5034875364" description="Insulin-like domain-containing protein" evidence="8">
    <location>
        <begin position="21"/>
        <end position="130"/>
    </location>
</feature>
<dbReference type="CTD" id="10022"/>
<dbReference type="Ensembl" id="ENSCLAT00000006664.1">
    <property type="protein sequence ID" value="ENSCLAP00000006556.1"/>
    <property type="gene ID" value="ENSCLAG00000004621.1"/>
</dbReference>
<comment type="subunit">
    <text evidence="3">Heterodimer of a B chain and an A chain linked by two disulfide bonds.</text>
</comment>
<keyword evidence="4 7" id="KW-0964">Secreted</keyword>
<dbReference type="InterPro" id="IPR022353">
    <property type="entry name" value="Insulin_CS"/>
</dbReference>
<evidence type="ECO:0000259" key="9">
    <source>
        <dbReference type="SMART" id="SM00078"/>
    </source>
</evidence>
<dbReference type="InterPro" id="IPR016179">
    <property type="entry name" value="Insulin-like"/>
</dbReference>
<dbReference type="SMART" id="SM00078">
    <property type="entry name" value="IlGF"/>
    <property type="match status" value="1"/>
</dbReference>
<evidence type="ECO:0000256" key="2">
    <source>
        <dbReference type="ARBA" id="ARBA00009034"/>
    </source>
</evidence>
<feature type="signal peptide" evidence="8">
    <location>
        <begin position="1"/>
        <end position="20"/>
    </location>
</feature>
<protein>
    <recommendedName>
        <fullName evidence="9">Insulin-like domain-containing protein</fullName>
    </recommendedName>
</protein>
<dbReference type="OrthoDB" id="9443437at2759"/>
<dbReference type="GO" id="GO:0005179">
    <property type="term" value="F:hormone activity"/>
    <property type="evidence" value="ECO:0007669"/>
    <property type="project" value="UniProtKB-KW"/>
</dbReference>
<dbReference type="Proteomes" id="UP000694398">
    <property type="component" value="Unassembled WGS sequence"/>
</dbReference>
<dbReference type="GO" id="GO:0005576">
    <property type="term" value="C:extracellular region"/>
    <property type="evidence" value="ECO:0007669"/>
    <property type="project" value="UniProtKB-SubCell"/>
</dbReference>
<dbReference type="GeneTree" id="ENSGT01030000235815"/>
<dbReference type="PANTHER" id="PTHR20968:SF2">
    <property type="entry name" value="INSULIN-LIKE PEPTIDE INSL5"/>
    <property type="match status" value="1"/>
</dbReference>
<dbReference type="OMA" id="YVRTVVY"/>
<dbReference type="Gene3D" id="1.10.100.10">
    <property type="entry name" value="Insulin-like"/>
    <property type="match status" value="1"/>
</dbReference>
<evidence type="ECO:0000256" key="1">
    <source>
        <dbReference type="ARBA" id="ARBA00004613"/>
    </source>
</evidence>
<evidence type="ECO:0000256" key="3">
    <source>
        <dbReference type="ARBA" id="ARBA00011207"/>
    </source>
</evidence>
<comment type="subcellular location">
    <subcellularLocation>
        <location evidence="1 7">Secreted</location>
    </subcellularLocation>
</comment>
<organism evidence="10 11">
    <name type="scientific">Chinchilla lanigera</name>
    <name type="common">Long-tailed chinchilla</name>
    <name type="synonym">Chinchilla villidera</name>
    <dbReference type="NCBI Taxonomy" id="34839"/>
    <lineage>
        <taxon>Eukaryota</taxon>
        <taxon>Metazoa</taxon>
        <taxon>Chordata</taxon>
        <taxon>Craniata</taxon>
        <taxon>Vertebrata</taxon>
        <taxon>Euteleostomi</taxon>
        <taxon>Mammalia</taxon>
        <taxon>Eutheria</taxon>
        <taxon>Euarchontoglires</taxon>
        <taxon>Glires</taxon>
        <taxon>Rodentia</taxon>
        <taxon>Hystricomorpha</taxon>
        <taxon>Chinchillidae</taxon>
        <taxon>Chinchilla</taxon>
    </lineage>
</organism>
<evidence type="ECO:0000256" key="5">
    <source>
        <dbReference type="ARBA" id="ARBA00022702"/>
    </source>
</evidence>
<dbReference type="InterPro" id="IPR051777">
    <property type="entry name" value="Insulin-like_neuro_ligands"/>
</dbReference>
<reference evidence="10" key="1">
    <citation type="submission" date="2025-08" db="UniProtKB">
        <authorList>
            <consortium name="Ensembl"/>
        </authorList>
    </citation>
    <scope>IDENTIFICATION</scope>
</reference>
<sequence>MKGSVLALCLLSALVAAAEARAADTVKLCGLEYVRTVVYMCATARWRRHAEGAPPALPADRRNYFQLSNRHEASEENLVHNLEEVDFSGDEHVRDGQMPVEKRHSVMSRRDLQTRCCTAGCSMTELSALC</sequence>
<dbReference type="AlphaFoldDB" id="A0A8C2V1X9"/>
<dbReference type="InterPro" id="IPR036438">
    <property type="entry name" value="Insulin-like_sf"/>
</dbReference>
<dbReference type="PANTHER" id="PTHR20968">
    <property type="entry name" value="ILGF DOMAIN-CONTAINING PROTEIN"/>
    <property type="match status" value="1"/>
</dbReference>